<dbReference type="EMBL" id="CP089291">
    <property type="protein sequence ID" value="UOF90437.1"/>
    <property type="molecule type" value="Genomic_DNA"/>
</dbReference>
<keyword evidence="2" id="KW-1185">Reference proteome</keyword>
<name>A0ABY4CIV2_9BACL</name>
<evidence type="ECO:0000313" key="1">
    <source>
        <dbReference type="EMBL" id="UOF90437.1"/>
    </source>
</evidence>
<sequence>MTDNSHWSNVHVPEQAALLKKETYEYTVRERSFVIELFEQSDGMFYAIGVPKHEERLIIYGSNIVESRPKALQLVIDKIEREAGTLDYFSEC</sequence>
<dbReference type="Proteomes" id="UP000830167">
    <property type="component" value="Chromosome"/>
</dbReference>
<organism evidence="1 2">
    <name type="scientific">Fodinisporobacter ferrooxydans</name>
    <dbReference type="NCBI Taxonomy" id="2901836"/>
    <lineage>
        <taxon>Bacteria</taxon>
        <taxon>Bacillati</taxon>
        <taxon>Bacillota</taxon>
        <taxon>Bacilli</taxon>
        <taxon>Bacillales</taxon>
        <taxon>Alicyclobacillaceae</taxon>
        <taxon>Fodinisporobacter</taxon>
    </lineage>
</organism>
<dbReference type="RefSeq" id="WP_347437132.1">
    <property type="nucleotide sequence ID" value="NZ_CP089291.1"/>
</dbReference>
<gene>
    <name evidence="1" type="ORF">LSG31_21705</name>
</gene>
<proteinExistence type="predicted"/>
<reference evidence="1" key="1">
    <citation type="submission" date="2021-12" db="EMBL/GenBank/DDBJ databases">
        <title>Alicyclobacillaceae gen. nov., sp. nov., isolated from chalcocite enrichment system.</title>
        <authorList>
            <person name="Jiang Z."/>
        </authorList>
    </citation>
    <scope>NUCLEOTIDE SEQUENCE</scope>
    <source>
        <strain evidence="1">MYW30-H2</strain>
    </source>
</reference>
<evidence type="ECO:0000313" key="2">
    <source>
        <dbReference type="Proteomes" id="UP000830167"/>
    </source>
</evidence>
<accession>A0ABY4CIV2</accession>
<protein>
    <submittedName>
        <fullName evidence="1">Uncharacterized protein</fullName>
    </submittedName>
</protein>